<dbReference type="RefSeq" id="WP_186819455.1">
    <property type="nucleotide sequence ID" value="NZ_BARC01000011.1"/>
</dbReference>
<name>A0A511B0P3_9PROT</name>
<proteinExistence type="predicted"/>
<gene>
    <name evidence="1" type="ORF">GWA01_09330</name>
</gene>
<comment type="caution">
    <text evidence="1">The sequence shown here is derived from an EMBL/GenBank/DDBJ whole genome shotgun (WGS) entry which is preliminary data.</text>
</comment>
<protein>
    <recommendedName>
        <fullName evidence="3">N-acetyltransferase domain-containing protein</fullName>
    </recommendedName>
</protein>
<keyword evidence="2" id="KW-1185">Reference proteome</keyword>
<evidence type="ECO:0000313" key="1">
    <source>
        <dbReference type="EMBL" id="GEK93163.1"/>
    </source>
</evidence>
<dbReference type="Proteomes" id="UP000321230">
    <property type="component" value="Unassembled WGS sequence"/>
</dbReference>
<evidence type="ECO:0000313" key="2">
    <source>
        <dbReference type="Proteomes" id="UP000321230"/>
    </source>
</evidence>
<dbReference type="Pfam" id="PF11039">
    <property type="entry name" value="DUF2824"/>
    <property type="match status" value="1"/>
</dbReference>
<dbReference type="SUPFAM" id="SSF55729">
    <property type="entry name" value="Acyl-CoA N-acyltransferases (Nat)"/>
    <property type="match status" value="1"/>
</dbReference>
<reference evidence="1 2" key="1">
    <citation type="submission" date="2019-07" db="EMBL/GenBank/DDBJ databases">
        <title>Whole genome shotgun sequence of Gluconobacter wancherniae NBRC 103581.</title>
        <authorList>
            <person name="Hosoyama A."/>
            <person name="Uohara A."/>
            <person name="Ohji S."/>
            <person name="Ichikawa N."/>
        </authorList>
    </citation>
    <scope>NUCLEOTIDE SEQUENCE [LARGE SCALE GENOMIC DNA]</scope>
    <source>
        <strain evidence="1 2">NBRC 103581</strain>
    </source>
</reference>
<organism evidence="1 2">
    <name type="scientific">Gluconobacter wancherniae NBRC 103581</name>
    <dbReference type="NCBI Taxonomy" id="656744"/>
    <lineage>
        <taxon>Bacteria</taxon>
        <taxon>Pseudomonadati</taxon>
        <taxon>Pseudomonadota</taxon>
        <taxon>Alphaproteobacteria</taxon>
        <taxon>Acetobacterales</taxon>
        <taxon>Acetobacteraceae</taxon>
        <taxon>Gluconobacter</taxon>
    </lineage>
</organism>
<dbReference type="InterPro" id="IPR022568">
    <property type="entry name" value="DUF2824"/>
</dbReference>
<dbReference type="EMBL" id="BJUZ01000001">
    <property type="protein sequence ID" value="GEK93163.1"/>
    <property type="molecule type" value="Genomic_DNA"/>
</dbReference>
<dbReference type="InterPro" id="IPR016181">
    <property type="entry name" value="Acyl_CoA_acyltransferase"/>
</dbReference>
<sequence>MIFAAPSISGAAVNDINAINAVITHPGVYGEEAQIVDVPGIVVGFRAVRERVHECHQAVIPEMRGKQAIAAMRQIRDWWWTTQPSDLMIAAIPDDKKSARFTMHALGFVRWGEIDAPCPDGIVRHHVTYKMERPK</sequence>
<accession>A0A511B0P3</accession>
<dbReference type="AlphaFoldDB" id="A0A511B0P3"/>
<evidence type="ECO:0008006" key="3">
    <source>
        <dbReference type="Google" id="ProtNLM"/>
    </source>
</evidence>